<protein>
    <submittedName>
        <fullName evidence="2">Uncharacterized protein</fullName>
    </submittedName>
</protein>
<organism evidence="2 3">
    <name type="scientific">Helicobacter marmotae</name>
    <dbReference type="NCBI Taxonomy" id="152490"/>
    <lineage>
        <taxon>Bacteria</taxon>
        <taxon>Pseudomonadati</taxon>
        <taxon>Campylobacterota</taxon>
        <taxon>Epsilonproteobacteria</taxon>
        <taxon>Campylobacterales</taxon>
        <taxon>Helicobacteraceae</taxon>
        <taxon>Helicobacter</taxon>
    </lineage>
</organism>
<evidence type="ECO:0000313" key="2">
    <source>
        <dbReference type="EMBL" id="RDU60673.1"/>
    </source>
</evidence>
<sequence>MNSIYDTTLGILSKHFSQCQTIIEAKQASQDELLKLLQDNPDSENDIRLAILHFYHQKGLSSFVRYDKHQLQIITRIKNHTHNIYIQKICEFLRKHKSTLYIQQPQKSDFDELFAFIDSTFDSQTQSTKRDMIKTALRSVFGIKARDGLFFKNGNVTLKKFDQKIVQINSEIRQISAKMHINVLNNEDIHLIEKALQSVNIQSIIMQNTIQILEHDIDLGSIDNVLFNQRFLFFSIQKLRLFLEELPLGGVDSLAKSMYCMGLAQQYAWVMFEIVAKELLELCAKNNAHAIAFLEFYNGGSIALGERVYTKPPIIDKNGNLYTLGLIQEILHNKSIVEVDIQTMQTQVDTLEEQIYTLTNQLKQDELKLKDYEHKIQAYKEELEAKNKELRLLVDKKSPKKEVDSLSKKINALIVEKSQLITDEEKIQKNQASLDKQHMSLLLSQQEVQTKISYALKTHKQQFLQYDLLLRALGNALERGKEIV</sequence>
<gene>
    <name evidence="2" type="ORF">CQA63_01460</name>
</gene>
<name>A0A3D8I695_9HELI</name>
<dbReference type="Proteomes" id="UP000256599">
    <property type="component" value="Unassembled WGS sequence"/>
</dbReference>
<feature type="coiled-coil region" evidence="1">
    <location>
        <begin position="334"/>
        <end position="396"/>
    </location>
</feature>
<proteinExistence type="predicted"/>
<evidence type="ECO:0000313" key="3">
    <source>
        <dbReference type="Proteomes" id="UP000256599"/>
    </source>
</evidence>
<reference evidence="2 3" key="1">
    <citation type="submission" date="2018-04" db="EMBL/GenBank/DDBJ databases">
        <title>Novel Campyloabacter and Helicobacter Species and Strains.</title>
        <authorList>
            <person name="Mannion A.J."/>
            <person name="Shen Z."/>
            <person name="Fox J.G."/>
        </authorList>
    </citation>
    <scope>NUCLEOTIDE SEQUENCE [LARGE SCALE GENOMIC DNA]</scope>
    <source>
        <strain evidence="2 3">MIT 98-6070</strain>
    </source>
</reference>
<evidence type="ECO:0000256" key="1">
    <source>
        <dbReference type="SAM" id="Coils"/>
    </source>
</evidence>
<keyword evidence="1" id="KW-0175">Coiled coil</keyword>
<comment type="caution">
    <text evidence="2">The sequence shown here is derived from an EMBL/GenBank/DDBJ whole genome shotgun (WGS) entry which is preliminary data.</text>
</comment>
<dbReference type="OrthoDB" id="5317919at2"/>
<dbReference type="EMBL" id="NXLR01000002">
    <property type="protein sequence ID" value="RDU60673.1"/>
    <property type="molecule type" value="Genomic_DNA"/>
</dbReference>
<accession>A0A3D8I695</accession>
<dbReference type="AlphaFoldDB" id="A0A3D8I695"/>
<keyword evidence="3" id="KW-1185">Reference proteome</keyword>
<dbReference type="RefSeq" id="WP_104700044.1">
    <property type="nucleotide sequence ID" value="NZ_FZPP01000020.1"/>
</dbReference>